<dbReference type="PANTHER" id="PTHR37423">
    <property type="entry name" value="SOLUBLE LYTIC MUREIN TRANSGLYCOSYLASE-RELATED"/>
    <property type="match status" value="1"/>
</dbReference>
<dbReference type="RefSeq" id="WP_344731921.1">
    <property type="nucleotide sequence ID" value="NZ_BAAAZH010000006.1"/>
</dbReference>
<sequence length="322" mass="32782">MAVSDVTARIAQIESQLAMLAPATTAGSSAAFASQLDAVGRVTTTAGLSSSGGVTGADVVASARKYLGVPYVWGGTDPQKGLDCSGLVQRAFADLGIDLPRVSYQQAAAGTQVDGGLANAQPGDVLAFGSPVHHVAIYLGNNQMIEAPRPGLDVRITDVYETPTHIRRFTGVEAVGGTTATGRVGAVTGGTGGAVSGVPYADLFNRAGATYGVDPSLLAAVARQESGFRATAVSPAGARGLMQLMPATAQGLGVTDSFDPAQSVDGAARLLRDLLDRFGRVDLALAGYNAGPGAVLRYDGVPPYPETQNYVRSILSMVRSAA</sequence>
<dbReference type="SUPFAM" id="SSF53955">
    <property type="entry name" value="Lysozyme-like"/>
    <property type="match status" value="1"/>
</dbReference>
<proteinExistence type="inferred from homology"/>
<name>A0ABP7XF73_9ACTN</name>
<dbReference type="Pfam" id="PF01464">
    <property type="entry name" value="SLT"/>
    <property type="match status" value="1"/>
</dbReference>
<dbReference type="InterPro" id="IPR000064">
    <property type="entry name" value="NLP_P60_dom"/>
</dbReference>
<feature type="domain" description="NlpC/P60" evidence="6">
    <location>
        <begin position="53"/>
        <end position="176"/>
    </location>
</feature>
<comment type="similarity">
    <text evidence="1">Belongs to the peptidase C40 family.</text>
</comment>
<evidence type="ECO:0000313" key="7">
    <source>
        <dbReference type="EMBL" id="GAA4111844.1"/>
    </source>
</evidence>
<dbReference type="EMBL" id="BAAAZH010000006">
    <property type="protein sequence ID" value="GAA4111844.1"/>
    <property type="molecule type" value="Genomic_DNA"/>
</dbReference>
<protein>
    <recommendedName>
        <fullName evidence="6">NlpC/P60 domain-containing protein</fullName>
    </recommendedName>
</protein>
<dbReference type="InterPro" id="IPR008258">
    <property type="entry name" value="Transglycosylase_SLT_dom_1"/>
</dbReference>
<keyword evidence="5" id="KW-0788">Thiol protease</keyword>
<dbReference type="PANTHER" id="PTHR37423:SF2">
    <property type="entry name" value="MEMBRANE-BOUND LYTIC MUREIN TRANSGLYCOSYLASE C"/>
    <property type="match status" value="1"/>
</dbReference>
<dbReference type="InterPro" id="IPR023346">
    <property type="entry name" value="Lysozyme-like_dom_sf"/>
</dbReference>
<dbReference type="Gene3D" id="1.10.530.10">
    <property type="match status" value="1"/>
</dbReference>
<comment type="caution">
    <text evidence="7">The sequence shown here is derived from an EMBL/GenBank/DDBJ whole genome shotgun (WGS) entry which is preliminary data.</text>
</comment>
<comment type="similarity">
    <text evidence="2">Belongs to the transglycosylase Slt family.</text>
</comment>
<keyword evidence="4" id="KW-0378">Hydrolase</keyword>
<gene>
    <name evidence="7" type="ORF">GCM10022215_07840</name>
</gene>
<evidence type="ECO:0000256" key="2">
    <source>
        <dbReference type="ARBA" id="ARBA00007734"/>
    </source>
</evidence>
<evidence type="ECO:0000259" key="6">
    <source>
        <dbReference type="PROSITE" id="PS51935"/>
    </source>
</evidence>
<reference evidence="8" key="1">
    <citation type="journal article" date="2019" name="Int. J. Syst. Evol. Microbiol.">
        <title>The Global Catalogue of Microorganisms (GCM) 10K type strain sequencing project: providing services to taxonomists for standard genome sequencing and annotation.</title>
        <authorList>
            <consortium name="The Broad Institute Genomics Platform"/>
            <consortium name="The Broad Institute Genome Sequencing Center for Infectious Disease"/>
            <person name="Wu L."/>
            <person name="Ma J."/>
        </authorList>
    </citation>
    <scope>NUCLEOTIDE SEQUENCE [LARGE SCALE GENOMIC DNA]</scope>
    <source>
        <strain evidence="8">JCM 16703</strain>
    </source>
</reference>
<evidence type="ECO:0000256" key="3">
    <source>
        <dbReference type="ARBA" id="ARBA00022670"/>
    </source>
</evidence>
<dbReference type="Proteomes" id="UP001501495">
    <property type="component" value="Unassembled WGS sequence"/>
</dbReference>
<dbReference type="Pfam" id="PF00877">
    <property type="entry name" value="NLPC_P60"/>
    <property type="match status" value="1"/>
</dbReference>
<evidence type="ECO:0000256" key="1">
    <source>
        <dbReference type="ARBA" id="ARBA00007074"/>
    </source>
</evidence>
<evidence type="ECO:0000256" key="5">
    <source>
        <dbReference type="ARBA" id="ARBA00022807"/>
    </source>
</evidence>
<dbReference type="PROSITE" id="PS51935">
    <property type="entry name" value="NLPC_P60"/>
    <property type="match status" value="1"/>
</dbReference>
<dbReference type="PROSITE" id="PS00922">
    <property type="entry name" value="TRANSGLYCOSYLASE"/>
    <property type="match status" value="1"/>
</dbReference>
<dbReference type="SUPFAM" id="SSF54001">
    <property type="entry name" value="Cysteine proteinases"/>
    <property type="match status" value="1"/>
</dbReference>
<dbReference type="InterPro" id="IPR000189">
    <property type="entry name" value="Transglyc_AS"/>
</dbReference>
<evidence type="ECO:0000256" key="4">
    <source>
        <dbReference type="ARBA" id="ARBA00022801"/>
    </source>
</evidence>
<accession>A0ABP7XF73</accession>
<keyword evidence="8" id="KW-1185">Reference proteome</keyword>
<evidence type="ECO:0000313" key="8">
    <source>
        <dbReference type="Proteomes" id="UP001501495"/>
    </source>
</evidence>
<dbReference type="CDD" id="cd00254">
    <property type="entry name" value="LT-like"/>
    <property type="match status" value="1"/>
</dbReference>
<organism evidence="7 8">
    <name type="scientific">Nocardioides fonticola</name>
    <dbReference type="NCBI Taxonomy" id="450363"/>
    <lineage>
        <taxon>Bacteria</taxon>
        <taxon>Bacillati</taxon>
        <taxon>Actinomycetota</taxon>
        <taxon>Actinomycetes</taxon>
        <taxon>Propionibacteriales</taxon>
        <taxon>Nocardioidaceae</taxon>
        <taxon>Nocardioides</taxon>
    </lineage>
</organism>
<keyword evidence="3" id="KW-0645">Protease</keyword>
<dbReference type="InterPro" id="IPR038765">
    <property type="entry name" value="Papain-like_cys_pep_sf"/>
</dbReference>
<dbReference type="Gene3D" id="3.90.1720.10">
    <property type="entry name" value="endopeptidase domain like (from Nostoc punctiforme)"/>
    <property type="match status" value="1"/>
</dbReference>